<feature type="transmembrane region" description="Helical" evidence="5">
    <location>
        <begin position="292"/>
        <end position="310"/>
    </location>
</feature>
<organism evidence="7 8">
    <name type="scientific">Actinospica acidithermotolerans</name>
    <dbReference type="NCBI Taxonomy" id="2828514"/>
    <lineage>
        <taxon>Bacteria</taxon>
        <taxon>Bacillati</taxon>
        <taxon>Actinomycetota</taxon>
        <taxon>Actinomycetes</taxon>
        <taxon>Catenulisporales</taxon>
        <taxon>Actinospicaceae</taxon>
        <taxon>Actinospica</taxon>
    </lineage>
</organism>
<dbReference type="InterPro" id="IPR020846">
    <property type="entry name" value="MFS_dom"/>
</dbReference>
<comment type="subcellular location">
    <subcellularLocation>
        <location evidence="1">Cell membrane</location>
        <topology evidence="1">Multi-pass membrane protein</topology>
    </subcellularLocation>
</comment>
<dbReference type="PANTHER" id="PTHR42718:SF39">
    <property type="entry name" value="ACTINORHODIN TRANSPORTER-RELATED"/>
    <property type="match status" value="1"/>
</dbReference>
<sequence length="482" mass="49620">MTTTDLRRGTGADQRTDARHNSPFTLIVLLTGVFMALLDFFIVNVALPDTQHDLHASSAGIQWVVAGYGLALASALVTGGRLGDLFGRKRMFVLGLLVFAAASAACGLAPNPGVLIGARVAQGIGAALFMPQILGVIGAAFSGAWQARAFTGYGLTAGLGAVFGQLIGGSLIQANLFGLGWRSIYWINVPIGLAAALLAVRALPSVPRGGRTRLDPVGGLLLTLAVVALVLPLVEGRQDGWPAWTWACLAASPVLLGLFYVHQRRLIGRGGEPVLNPVLFTQRSFAAGMPIALVYNTGVASFFFVLALYLQQGRGMSALDSGLLFIAVGLPYLATSMRSGTLAARFGRKLMTVGCVGQAAGYALLDLTAHEAGVGRSVLWLAPAMAVVGATMGLAYAPMFGVVLAGVDRQHASSASGLLSTVQQVGGATGIALAGIVFFDALGARPTAAAYTAAFGVALLLLTAITLVAAALMRLLPVNPTA</sequence>
<feature type="transmembrane region" description="Helical" evidence="5">
    <location>
        <begin position="184"/>
        <end position="204"/>
    </location>
</feature>
<dbReference type="InterPro" id="IPR011701">
    <property type="entry name" value="MFS"/>
</dbReference>
<dbReference type="RefSeq" id="WP_212521943.1">
    <property type="nucleotide sequence ID" value="NZ_JAGSOH010000159.1"/>
</dbReference>
<dbReference type="Pfam" id="PF07690">
    <property type="entry name" value="MFS_1"/>
    <property type="match status" value="1"/>
</dbReference>
<feature type="transmembrane region" description="Helical" evidence="5">
    <location>
        <begin position="451"/>
        <end position="476"/>
    </location>
</feature>
<keyword evidence="3 5" id="KW-1133">Transmembrane helix</keyword>
<protein>
    <submittedName>
        <fullName evidence="7">MFS transporter</fullName>
    </submittedName>
</protein>
<feature type="domain" description="Major facilitator superfamily (MFS) profile" evidence="6">
    <location>
        <begin position="25"/>
        <end position="481"/>
    </location>
</feature>
<evidence type="ECO:0000256" key="5">
    <source>
        <dbReference type="SAM" id="Phobius"/>
    </source>
</evidence>
<evidence type="ECO:0000259" key="6">
    <source>
        <dbReference type="PROSITE" id="PS50850"/>
    </source>
</evidence>
<keyword evidence="4 5" id="KW-0472">Membrane</keyword>
<keyword evidence="2 5" id="KW-0812">Transmembrane</keyword>
<feature type="transmembrane region" description="Helical" evidence="5">
    <location>
        <begin position="316"/>
        <end position="334"/>
    </location>
</feature>
<dbReference type="EMBL" id="JAGSOH010000159">
    <property type="protein sequence ID" value="MBR7830823.1"/>
    <property type="molecule type" value="Genomic_DNA"/>
</dbReference>
<evidence type="ECO:0000256" key="4">
    <source>
        <dbReference type="ARBA" id="ARBA00023136"/>
    </source>
</evidence>
<feature type="transmembrane region" description="Helical" evidence="5">
    <location>
        <begin position="153"/>
        <end position="172"/>
    </location>
</feature>
<dbReference type="InterPro" id="IPR036259">
    <property type="entry name" value="MFS_trans_sf"/>
</dbReference>
<accession>A0A941EI32</accession>
<feature type="transmembrane region" description="Helical" evidence="5">
    <location>
        <begin position="24"/>
        <end position="47"/>
    </location>
</feature>
<evidence type="ECO:0000256" key="2">
    <source>
        <dbReference type="ARBA" id="ARBA00022692"/>
    </source>
</evidence>
<evidence type="ECO:0000313" key="8">
    <source>
        <dbReference type="Proteomes" id="UP000676325"/>
    </source>
</evidence>
<dbReference type="GO" id="GO:0022857">
    <property type="term" value="F:transmembrane transporter activity"/>
    <property type="evidence" value="ECO:0007669"/>
    <property type="project" value="InterPro"/>
</dbReference>
<name>A0A941EI32_9ACTN</name>
<dbReference type="PROSITE" id="PS50850">
    <property type="entry name" value="MFS"/>
    <property type="match status" value="1"/>
</dbReference>
<dbReference type="PRINTS" id="PR01036">
    <property type="entry name" value="TCRTETB"/>
</dbReference>
<dbReference type="Gene3D" id="1.20.1720.10">
    <property type="entry name" value="Multidrug resistance protein D"/>
    <property type="match status" value="1"/>
</dbReference>
<dbReference type="CDD" id="cd17321">
    <property type="entry name" value="MFS_MMR_MDR_like"/>
    <property type="match status" value="1"/>
</dbReference>
<comment type="caution">
    <text evidence="7">The sequence shown here is derived from an EMBL/GenBank/DDBJ whole genome shotgun (WGS) entry which is preliminary data.</text>
</comment>
<dbReference type="SUPFAM" id="SSF103473">
    <property type="entry name" value="MFS general substrate transporter"/>
    <property type="match status" value="1"/>
</dbReference>
<feature type="transmembrane region" description="Helical" evidence="5">
    <location>
        <begin position="417"/>
        <end position="439"/>
    </location>
</feature>
<feature type="transmembrane region" description="Helical" evidence="5">
    <location>
        <begin position="59"/>
        <end position="79"/>
    </location>
</feature>
<gene>
    <name evidence="7" type="ORF">KDK95_31255</name>
</gene>
<feature type="transmembrane region" description="Helical" evidence="5">
    <location>
        <begin position="240"/>
        <end position="261"/>
    </location>
</feature>
<keyword evidence="8" id="KW-1185">Reference proteome</keyword>
<feature type="transmembrane region" description="Helical" evidence="5">
    <location>
        <begin position="116"/>
        <end position="141"/>
    </location>
</feature>
<proteinExistence type="predicted"/>
<dbReference type="AlphaFoldDB" id="A0A941EI32"/>
<dbReference type="PANTHER" id="PTHR42718">
    <property type="entry name" value="MAJOR FACILITATOR SUPERFAMILY MULTIDRUG TRANSPORTER MFSC"/>
    <property type="match status" value="1"/>
</dbReference>
<feature type="transmembrane region" description="Helical" evidence="5">
    <location>
        <begin position="216"/>
        <end position="234"/>
    </location>
</feature>
<feature type="transmembrane region" description="Helical" evidence="5">
    <location>
        <begin position="91"/>
        <end position="110"/>
    </location>
</feature>
<reference evidence="7" key="1">
    <citation type="submission" date="2021-04" db="EMBL/GenBank/DDBJ databases">
        <title>Genome based classification of Actinospica acidithermotolerans sp. nov., an actinobacterium isolated from an Indonesian hot spring.</title>
        <authorList>
            <person name="Kusuma A.B."/>
            <person name="Putra K.E."/>
            <person name="Nafisah S."/>
            <person name="Loh J."/>
            <person name="Nouioui I."/>
            <person name="Goodfellow M."/>
        </authorList>
    </citation>
    <scope>NUCLEOTIDE SEQUENCE</scope>
    <source>
        <strain evidence="7">MGRD01-02</strain>
    </source>
</reference>
<dbReference type="Proteomes" id="UP000676325">
    <property type="component" value="Unassembled WGS sequence"/>
</dbReference>
<feature type="transmembrane region" description="Helical" evidence="5">
    <location>
        <begin position="377"/>
        <end position="405"/>
    </location>
</feature>
<dbReference type="GO" id="GO:0005886">
    <property type="term" value="C:plasma membrane"/>
    <property type="evidence" value="ECO:0007669"/>
    <property type="project" value="UniProtKB-SubCell"/>
</dbReference>
<evidence type="ECO:0000256" key="1">
    <source>
        <dbReference type="ARBA" id="ARBA00004651"/>
    </source>
</evidence>
<dbReference type="Gene3D" id="1.20.1250.20">
    <property type="entry name" value="MFS general substrate transporter like domains"/>
    <property type="match status" value="1"/>
</dbReference>
<evidence type="ECO:0000256" key="3">
    <source>
        <dbReference type="ARBA" id="ARBA00022989"/>
    </source>
</evidence>
<evidence type="ECO:0000313" key="7">
    <source>
        <dbReference type="EMBL" id="MBR7830823.1"/>
    </source>
</evidence>